<protein>
    <submittedName>
        <fullName evidence="3">BON domain-containing protein</fullName>
    </submittedName>
</protein>
<organism evidence="3 4">
    <name type="scientific">Ottowia pentelensis</name>
    <dbReference type="NCBI Taxonomy" id="511108"/>
    <lineage>
        <taxon>Bacteria</taxon>
        <taxon>Pseudomonadati</taxon>
        <taxon>Pseudomonadota</taxon>
        <taxon>Betaproteobacteria</taxon>
        <taxon>Burkholderiales</taxon>
        <taxon>Comamonadaceae</taxon>
        <taxon>Ottowia</taxon>
    </lineage>
</organism>
<name>A0ABV6PXR0_9BURK</name>
<reference evidence="3 4" key="1">
    <citation type="submission" date="2024-09" db="EMBL/GenBank/DDBJ databases">
        <authorList>
            <person name="Sun Q."/>
            <person name="Mori K."/>
        </authorList>
    </citation>
    <scope>NUCLEOTIDE SEQUENCE [LARGE SCALE GENOMIC DNA]</scope>
    <source>
        <strain evidence="3 4">NCAIM B.02336</strain>
    </source>
</reference>
<comment type="caution">
    <text evidence="3">The sequence shown here is derived from an EMBL/GenBank/DDBJ whole genome shotgun (WGS) entry which is preliminary data.</text>
</comment>
<evidence type="ECO:0000259" key="2">
    <source>
        <dbReference type="PROSITE" id="PS50914"/>
    </source>
</evidence>
<sequence>MTRSNPWLRGLAAGSALATLSVVAGCAGGAYNAPGGSLYTRDAQKQMQNQDLTDRVRAALRSDPRVGAEGLQVKALGDGKVEISGTPANGLLGRELAMRLAQSVPGVRAVFNNMTMN</sequence>
<keyword evidence="1" id="KW-0732">Signal</keyword>
<dbReference type="PROSITE" id="PS50914">
    <property type="entry name" value="BON"/>
    <property type="match status" value="1"/>
</dbReference>
<accession>A0ABV6PXR0</accession>
<feature type="signal peptide" evidence="1">
    <location>
        <begin position="1"/>
        <end position="24"/>
    </location>
</feature>
<dbReference type="PROSITE" id="PS51257">
    <property type="entry name" value="PROKAR_LIPOPROTEIN"/>
    <property type="match status" value="1"/>
</dbReference>
<dbReference type="EMBL" id="JBHLTN010000043">
    <property type="protein sequence ID" value="MFC0594309.1"/>
    <property type="molecule type" value="Genomic_DNA"/>
</dbReference>
<dbReference type="RefSeq" id="WP_293226378.1">
    <property type="nucleotide sequence ID" value="NZ_JBHLTN010000043.1"/>
</dbReference>
<proteinExistence type="predicted"/>
<dbReference type="InterPro" id="IPR007055">
    <property type="entry name" value="BON_dom"/>
</dbReference>
<dbReference type="Proteomes" id="UP001589834">
    <property type="component" value="Unassembled WGS sequence"/>
</dbReference>
<evidence type="ECO:0000313" key="4">
    <source>
        <dbReference type="Proteomes" id="UP001589834"/>
    </source>
</evidence>
<feature type="domain" description="BON" evidence="2">
    <location>
        <begin position="48"/>
        <end position="117"/>
    </location>
</feature>
<feature type="chain" id="PRO_5046084036" evidence="1">
    <location>
        <begin position="25"/>
        <end position="117"/>
    </location>
</feature>
<keyword evidence="4" id="KW-1185">Reference proteome</keyword>
<dbReference type="Pfam" id="PF04972">
    <property type="entry name" value="BON"/>
    <property type="match status" value="1"/>
</dbReference>
<evidence type="ECO:0000256" key="1">
    <source>
        <dbReference type="SAM" id="SignalP"/>
    </source>
</evidence>
<gene>
    <name evidence="3" type="ORF">ACFFGG_17310</name>
</gene>
<evidence type="ECO:0000313" key="3">
    <source>
        <dbReference type="EMBL" id="MFC0594309.1"/>
    </source>
</evidence>